<accession>A0A6J8EGJ1</accession>
<proteinExistence type="predicted"/>
<reference evidence="1 2" key="1">
    <citation type="submission" date="2020-06" db="EMBL/GenBank/DDBJ databases">
        <authorList>
            <person name="Li R."/>
            <person name="Bekaert M."/>
        </authorList>
    </citation>
    <scope>NUCLEOTIDE SEQUENCE [LARGE SCALE GENOMIC DNA]</scope>
    <source>
        <strain evidence="2">wild</strain>
    </source>
</reference>
<keyword evidence="2" id="KW-1185">Reference proteome</keyword>
<protein>
    <submittedName>
        <fullName evidence="1">DMXL</fullName>
    </submittedName>
</protein>
<dbReference type="Pfam" id="PF00400">
    <property type="entry name" value="WD40"/>
    <property type="match status" value="4"/>
</dbReference>
<dbReference type="GO" id="GO:0043291">
    <property type="term" value="C:RAVE complex"/>
    <property type="evidence" value="ECO:0007669"/>
    <property type="project" value="TreeGrafter"/>
</dbReference>
<dbReference type="EMBL" id="CACVKT020009028">
    <property type="protein sequence ID" value="CAC5419377.1"/>
    <property type="molecule type" value="Genomic_DNA"/>
</dbReference>
<dbReference type="Proteomes" id="UP000507470">
    <property type="component" value="Unassembled WGS sequence"/>
</dbReference>
<dbReference type="FunFam" id="2.130.10.10:FF:000651">
    <property type="entry name" value="RaBConnectin related"/>
    <property type="match status" value="1"/>
</dbReference>
<sequence>MFSSQGNKCCVSDSEGDVCLWQVGLGSNFNKPIMSLKCHNKTTSDVAFVGSSSLIATGGHSSESRNVCLWDTLLPPRSSCVHAFTCHEHGCPALVYAPHHQLLISGGRKGEICIFDIRQRQLRHTFQAHDASIRCLAIDLEEDYFVTGSSEGDVKFIIFVTGSSEGDVKIWALDAHQLILSFQGEHSKSTFFRNMGSASGVTQVAVSPGHHLFSCGVDGSMKFRALPERDSIVRYWTS</sequence>
<dbReference type="InterPro" id="IPR036322">
    <property type="entry name" value="WD40_repeat_dom_sf"/>
</dbReference>
<dbReference type="OrthoDB" id="342131at2759"/>
<dbReference type="Gene3D" id="2.130.10.10">
    <property type="entry name" value="YVTN repeat-like/Quinoprotein amine dehydrogenase"/>
    <property type="match status" value="2"/>
</dbReference>
<gene>
    <name evidence="1" type="ORF">MCOR_51721</name>
</gene>
<dbReference type="InterPro" id="IPR052208">
    <property type="entry name" value="DmX-like/RAVE_component"/>
</dbReference>
<organism evidence="1 2">
    <name type="scientific">Mytilus coruscus</name>
    <name type="common">Sea mussel</name>
    <dbReference type="NCBI Taxonomy" id="42192"/>
    <lineage>
        <taxon>Eukaryota</taxon>
        <taxon>Metazoa</taxon>
        <taxon>Spiralia</taxon>
        <taxon>Lophotrochozoa</taxon>
        <taxon>Mollusca</taxon>
        <taxon>Bivalvia</taxon>
        <taxon>Autobranchia</taxon>
        <taxon>Pteriomorphia</taxon>
        <taxon>Mytilida</taxon>
        <taxon>Mytiloidea</taxon>
        <taxon>Mytilidae</taxon>
        <taxon>Mytilinae</taxon>
        <taxon>Mytilus</taxon>
    </lineage>
</organism>
<dbReference type="GO" id="GO:0007035">
    <property type="term" value="P:vacuolar acidification"/>
    <property type="evidence" value="ECO:0007669"/>
    <property type="project" value="TreeGrafter"/>
</dbReference>
<dbReference type="SMART" id="SM00320">
    <property type="entry name" value="WD40"/>
    <property type="match status" value="4"/>
</dbReference>
<dbReference type="InterPro" id="IPR001680">
    <property type="entry name" value="WD40_rpt"/>
</dbReference>
<evidence type="ECO:0000313" key="1">
    <source>
        <dbReference type="EMBL" id="CAC5419377.1"/>
    </source>
</evidence>
<dbReference type="SUPFAM" id="SSF50978">
    <property type="entry name" value="WD40 repeat-like"/>
    <property type="match status" value="1"/>
</dbReference>
<dbReference type="PANTHER" id="PTHR13950:SF9">
    <property type="entry name" value="RABCONNECTIN-3A"/>
    <property type="match status" value="1"/>
</dbReference>
<dbReference type="AlphaFoldDB" id="A0A6J8EGJ1"/>
<name>A0A6J8EGJ1_MYTCO</name>
<dbReference type="PANTHER" id="PTHR13950">
    <property type="entry name" value="RABCONNECTIN-RELATED"/>
    <property type="match status" value="1"/>
</dbReference>
<dbReference type="InterPro" id="IPR015943">
    <property type="entry name" value="WD40/YVTN_repeat-like_dom_sf"/>
</dbReference>
<evidence type="ECO:0000313" key="2">
    <source>
        <dbReference type="Proteomes" id="UP000507470"/>
    </source>
</evidence>